<dbReference type="InterPro" id="IPR023052">
    <property type="entry name" value="Cell_div_SepF"/>
</dbReference>
<dbReference type="HAMAP" id="MF_01197">
    <property type="entry name" value="SepF"/>
    <property type="match status" value="1"/>
</dbReference>
<sequence length="193" mass="21918">MAIRNFFDKAISYFDTDEVSELEETLATPRMDSQATPQQRKQATVSQPVRSQVSQQSQARAQVSSQSQTQQRPRQEEPFRPVNQRRETPVSVANSAVTIALKYPKKYEDAREIVALLNSNECVLIDFQYMLETQARRCLDFIDGASEVLSGNLQKVGSSMYLLTPVSVVVDIEEMQLPGNGQDLSFDYDMKRR</sequence>
<dbReference type="GO" id="GO:0043093">
    <property type="term" value="P:FtsZ-dependent cytokinesis"/>
    <property type="evidence" value="ECO:0007669"/>
    <property type="project" value="UniProtKB-UniRule"/>
</dbReference>
<evidence type="ECO:0000256" key="3">
    <source>
        <dbReference type="ARBA" id="ARBA00023306"/>
    </source>
</evidence>
<dbReference type="EMBL" id="VOHL01000006">
    <property type="protein sequence ID" value="TWS96927.1"/>
    <property type="molecule type" value="Genomic_DNA"/>
</dbReference>
<feature type="compositionally biased region" description="Polar residues" evidence="6">
    <location>
        <begin position="31"/>
        <end position="43"/>
    </location>
</feature>
<evidence type="ECO:0000256" key="5">
    <source>
        <dbReference type="HAMAP-Rule" id="MF_01197"/>
    </source>
</evidence>
<dbReference type="InterPro" id="IPR007561">
    <property type="entry name" value="Cell_div_SepF/SepF-rel"/>
</dbReference>
<keyword evidence="5" id="KW-0963">Cytoplasm</keyword>
<keyword evidence="3 5" id="KW-0131">Cell cycle</keyword>
<evidence type="ECO:0000256" key="4">
    <source>
        <dbReference type="ARBA" id="ARBA00044936"/>
    </source>
</evidence>
<keyword evidence="2 5" id="KW-0717">Septation</keyword>
<dbReference type="AlphaFoldDB" id="A0A5C5SBI7"/>
<protein>
    <recommendedName>
        <fullName evidence="5">Cell division protein SepF</fullName>
    </recommendedName>
</protein>
<evidence type="ECO:0000313" key="8">
    <source>
        <dbReference type="Proteomes" id="UP000317430"/>
    </source>
</evidence>
<dbReference type="GO" id="GO:0005737">
    <property type="term" value="C:cytoplasm"/>
    <property type="evidence" value="ECO:0007669"/>
    <property type="project" value="UniProtKB-SubCell"/>
</dbReference>
<name>A0A5C5SBI7_9STRE</name>
<evidence type="ECO:0000256" key="1">
    <source>
        <dbReference type="ARBA" id="ARBA00022618"/>
    </source>
</evidence>
<feature type="compositionally biased region" description="Low complexity" evidence="6">
    <location>
        <begin position="44"/>
        <end position="72"/>
    </location>
</feature>
<evidence type="ECO:0000256" key="2">
    <source>
        <dbReference type="ARBA" id="ARBA00023210"/>
    </source>
</evidence>
<dbReference type="RefSeq" id="WP_146567865.1">
    <property type="nucleotide sequence ID" value="NZ_VOHL01000006.1"/>
</dbReference>
<gene>
    <name evidence="5" type="primary">sepF</name>
    <name evidence="7" type="ORF">FRX57_06550</name>
</gene>
<accession>A0A5C5SBI7</accession>
<feature type="region of interest" description="Disordered" evidence="6">
    <location>
        <begin position="27"/>
        <end position="89"/>
    </location>
</feature>
<dbReference type="PANTHER" id="PTHR35798:SF1">
    <property type="entry name" value="CELL DIVISION PROTEIN SEPF"/>
    <property type="match status" value="1"/>
</dbReference>
<dbReference type="Gene3D" id="3.30.110.150">
    <property type="entry name" value="SepF-like protein"/>
    <property type="match status" value="1"/>
</dbReference>
<comment type="subunit">
    <text evidence="5">Homodimer. Interacts with FtsZ.</text>
</comment>
<comment type="similarity">
    <text evidence="5">Belongs to the SepF family.</text>
</comment>
<dbReference type="Pfam" id="PF04472">
    <property type="entry name" value="SepF"/>
    <property type="match status" value="1"/>
</dbReference>
<dbReference type="PANTHER" id="PTHR35798">
    <property type="entry name" value="CELL DIVISION PROTEIN SEPF"/>
    <property type="match status" value="1"/>
</dbReference>
<feature type="compositionally biased region" description="Basic and acidic residues" evidence="6">
    <location>
        <begin position="73"/>
        <end position="88"/>
    </location>
</feature>
<comment type="function">
    <text evidence="4 5">Cell division protein that is part of the divisome complex and is recruited early to the Z-ring. Probably stimulates Z-ring formation, perhaps through the cross-linking of FtsZ protofilaments. Its function overlaps with FtsA.</text>
</comment>
<evidence type="ECO:0000313" key="7">
    <source>
        <dbReference type="EMBL" id="TWS96927.1"/>
    </source>
</evidence>
<dbReference type="InterPro" id="IPR038594">
    <property type="entry name" value="SepF-like_sf"/>
</dbReference>
<comment type="subcellular location">
    <subcellularLocation>
        <location evidence="5">Cytoplasm</location>
    </subcellularLocation>
    <text evidence="5">Localizes to the division site, in a FtsZ-dependent manner.</text>
</comment>
<proteinExistence type="inferred from homology"/>
<evidence type="ECO:0000256" key="6">
    <source>
        <dbReference type="SAM" id="MobiDB-lite"/>
    </source>
</evidence>
<keyword evidence="8" id="KW-1185">Reference proteome</keyword>
<dbReference type="GO" id="GO:0000917">
    <property type="term" value="P:division septum assembly"/>
    <property type="evidence" value="ECO:0007669"/>
    <property type="project" value="UniProtKB-KW"/>
</dbReference>
<keyword evidence="1 5" id="KW-0132">Cell division</keyword>
<reference evidence="7 8" key="1">
    <citation type="submission" date="2019-08" db="EMBL/GenBank/DDBJ databases">
        <authorList>
            <person name="Lei W."/>
        </authorList>
    </citation>
    <scope>NUCLEOTIDE SEQUENCE [LARGE SCALE GENOMIC DNA]</scope>
    <source>
        <strain evidence="7 8">CCUG 66496</strain>
    </source>
</reference>
<dbReference type="Proteomes" id="UP000317430">
    <property type="component" value="Unassembled WGS sequence"/>
</dbReference>
<dbReference type="OrthoDB" id="9815206at2"/>
<organism evidence="7 8">
    <name type="scientific">Streptococcus cuniculipharyngis</name>
    <dbReference type="NCBI Taxonomy" id="1562651"/>
    <lineage>
        <taxon>Bacteria</taxon>
        <taxon>Bacillati</taxon>
        <taxon>Bacillota</taxon>
        <taxon>Bacilli</taxon>
        <taxon>Lactobacillales</taxon>
        <taxon>Streptococcaceae</taxon>
        <taxon>Streptococcus</taxon>
    </lineage>
</organism>
<comment type="caution">
    <text evidence="7">The sequence shown here is derived from an EMBL/GenBank/DDBJ whole genome shotgun (WGS) entry which is preliminary data.</text>
</comment>